<comment type="caution">
    <text evidence="1">The sequence shown here is derived from an EMBL/GenBank/DDBJ whole genome shotgun (WGS) entry which is preliminary data.</text>
</comment>
<name>A0AAI9ZQ28_9PEZI</name>
<dbReference type="GeneID" id="85475342"/>
<protein>
    <submittedName>
        <fullName evidence="1">Uncharacterized protein</fullName>
    </submittedName>
</protein>
<dbReference type="Proteomes" id="UP001243989">
    <property type="component" value="Unassembled WGS sequence"/>
</dbReference>
<sequence length="162" mass="17894">MEGFSDNTCLRAVHSCVASAPCRGTSSPRVEQQRFENQAIKFAQCSFNPTLFRLSISSGRRSSHVVRLWTEWRHGLSRLHSHWDFTCKSTTVRAWREVPDCCGSLPGGLCGCISCKEFTMSLGVLFCLGQGGKAAMVLDRTVLNQARAVTSIPSMIQYAFPA</sequence>
<accession>A0AAI9ZQ28</accession>
<organism evidence="1 2">
    <name type="scientific">Colletotrichum phormii</name>
    <dbReference type="NCBI Taxonomy" id="359342"/>
    <lineage>
        <taxon>Eukaryota</taxon>
        <taxon>Fungi</taxon>
        <taxon>Dikarya</taxon>
        <taxon>Ascomycota</taxon>
        <taxon>Pezizomycotina</taxon>
        <taxon>Sordariomycetes</taxon>
        <taxon>Hypocreomycetidae</taxon>
        <taxon>Glomerellales</taxon>
        <taxon>Glomerellaceae</taxon>
        <taxon>Colletotrichum</taxon>
        <taxon>Colletotrichum acutatum species complex</taxon>
    </lineage>
</organism>
<dbReference type="AlphaFoldDB" id="A0AAI9ZQ28"/>
<evidence type="ECO:0000313" key="2">
    <source>
        <dbReference type="Proteomes" id="UP001243989"/>
    </source>
</evidence>
<proteinExistence type="predicted"/>
<dbReference type="RefSeq" id="XP_060444698.1">
    <property type="nucleotide sequence ID" value="XM_060590480.1"/>
</dbReference>
<evidence type="ECO:0000313" key="1">
    <source>
        <dbReference type="EMBL" id="KAK1636091.1"/>
    </source>
</evidence>
<dbReference type="EMBL" id="JAHMHQ010000011">
    <property type="protein sequence ID" value="KAK1636091.1"/>
    <property type="molecule type" value="Genomic_DNA"/>
</dbReference>
<reference evidence="1" key="1">
    <citation type="submission" date="2021-06" db="EMBL/GenBank/DDBJ databases">
        <title>Comparative genomics, transcriptomics and evolutionary studies reveal genomic signatures of adaptation to plant cell wall in hemibiotrophic fungi.</title>
        <authorList>
            <consortium name="DOE Joint Genome Institute"/>
            <person name="Baroncelli R."/>
            <person name="Diaz J.F."/>
            <person name="Benocci T."/>
            <person name="Peng M."/>
            <person name="Battaglia E."/>
            <person name="Haridas S."/>
            <person name="Andreopoulos W."/>
            <person name="Labutti K."/>
            <person name="Pangilinan J."/>
            <person name="Floch G.L."/>
            <person name="Makela M.R."/>
            <person name="Henrissat B."/>
            <person name="Grigoriev I.V."/>
            <person name="Crouch J.A."/>
            <person name="De Vries R.P."/>
            <person name="Sukno S.A."/>
            <person name="Thon M.R."/>
        </authorList>
    </citation>
    <scope>NUCLEOTIDE SEQUENCE</scope>
    <source>
        <strain evidence="1">CBS 102054</strain>
    </source>
</reference>
<gene>
    <name evidence="1" type="ORF">BDP81DRAFT_429020</name>
</gene>
<keyword evidence="2" id="KW-1185">Reference proteome</keyword>